<dbReference type="SUPFAM" id="SSF69737">
    <property type="entry name" value="Urease metallochaperone UreE, C-terminal domain"/>
    <property type="match status" value="1"/>
</dbReference>
<dbReference type="PIRSF" id="PIRSF036402">
    <property type="entry name" value="Ureas_acces_UreE"/>
    <property type="match status" value="1"/>
</dbReference>
<dbReference type="HAMAP" id="MF_00822">
    <property type="entry name" value="UreE"/>
    <property type="match status" value="1"/>
</dbReference>
<reference evidence="8" key="2">
    <citation type="submission" date="2020-09" db="EMBL/GenBank/DDBJ databases">
        <authorList>
            <person name="Sun Q."/>
            <person name="Kim S."/>
        </authorList>
    </citation>
    <scope>NUCLEOTIDE SEQUENCE</scope>
    <source>
        <strain evidence="8">KCTC 23430</strain>
    </source>
</reference>
<gene>
    <name evidence="5 8" type="primary">ureE</name>
    <name evidence="8" type="ORF">GCM10007053_01600</name>
</gene>
<feature type="region of interest" description="Disordered" evidence="6">
    <location>
        <begin position="138"/>
        <end position="170"/>
    </location>
</feature>
<dbReference type="NCBIfam" id="NF009751">
    <property type="entry name" value="PRK13261.1-1"/>
    <property type="match status" value="1"/>
</dbReference>
<evidence type="ECO:0000256" key="3">
    <source>
        <dbReference type="ARBA" id="ARBA00022596"/>
    </source>
</evidence>
<evidence type="ECO:0000256" key="1">
    <source>
        <dbReference type="ARBA" id="ARBA00004496"/>
    </source>
</evidence>
<feature type="domain" description="UreE urease accessory N-terminal" evidence="7">
    <location>
        <begin position="6"/>
        <end position="67"/>
    </location>
</feature>
<accession>A0A918XC12</accession>
<comment type="subcellular location">
    <subcellularLocation>
        <location evidence="1 5">Cytoplasm</location>
    </subcellularLocation>
</comment>
<dbReference type="GO" id="GO:0016151">
    <property type="term" value="F:nickel cation binding"/>
    <property type="evidence" value="ECO:0007669"/>
    <property type="project" value="UniProtKB-UniRule"/>
</dbReference>
<evidence type="ECO:0000259" key="7">
    <source>
        <dbReference type="SMART" id="SM00988"/>
    </source>
</evidence>
<dbReference type="AlphaFoldDB" id="A0A918XC12"/>
<organism evidence="8 9">
    <name type="scientific">Parahalioglobus pacificus</name>
    <dbReference type="NCBI Taxonomy" id="930806"/>
    <lineage>
        <taxon>Bacteria</taxon>
        <taxon>Pseudomonadati</taxon>
        <taxon>Pseudomonadota</taxon>
        <taxon>Gammaproteobacteria</taxon>
        <taxon>Cellvibrionales</taxon>
        <taxon>Halieaceae</taxon>
        <taxon>Parahalioglobus</taxon>
    </lineage>
</organism>
<evidence type="ECO:0000313" key="8">
    <source>
        <dbReference type="EMBL" id="GHD25595.1"/>
    </source>
</evidence>
<feature type="compositionally biased region" description="Basic and acidic residues" evidence="6">
    <location>
        <begin position="148"/>
        <end position="157"/>
    </location>
</feature>
<keyword evidence="2 5" id="KW-0963">Cytoplasm</keyword>
<dbReference type="InterPro" id="IPR007864">
    <property type="entry name" value="UreE_C_dom"/>
</dbReference>
<reference evidence="8" key="1">
    <citation type="journal article" date="2014" name="Int. J. Syst. Evol. Microbiol.">
        <title>Complete genome sequence of Corynebacterium casei LMG S-19264T (=DSM 44701T), isolated from a smear-ripened cheese.</title>
        <authorList>
            <consortium name="US DOE Joint Genome Institute (JGI-PGF)"/>
            <person name="Walter F."/>
            <person name="Albersmeier A."/>
            <person name="Kalinowski J."/>
            <person name="Ruckert C."/>
        </authorList>
    </citation>
    <scope>NUCLEOTIDE SEQUENCE</scope>
    <source>
        <strain evidence="8">KCTC 23430</strain>
    </source>
</reference>
<dbReference type="Pfam" id="PF05194">
    <property type="entry name" value="UreE_C"/>
    <property type="match status" value="1"/>
</dbReference>
<comment type="similarity">
    <text evidence="5">Belongs to the UreE family.</text>
</comment>
<evidence type="ECO:0000256" key="6">
    <source>
        <dbReference type="SAM" id="MobiDB-lite"/>
    </source>
</evidence>
<dbReference type="SUPFAM" id="SSF69287">
    <property type="entry name" value="Urease metallochaperone UreE, N-terminal domain"/>
    <property type="match status" value="1"/>
</dbReference>
<evidence type="ECO:0000256" key="2">
    <source>
        <dbReference type="ARBA" id="ARBA00022490"/>
    </source>
</evidence>
<keyword evidence="3 5" id="KW-0533">Nickel</keyword>
<dbReference type="GO" id="GO:0065003">
    <property type="term" value="P:protein-containing complex assembly"/>
    <property type="evidence" value="ECO:0007669"/>
    <property type="project" value="InterPro"/>
</dbReference>
<dbReference type="Pfam" id="PF02814">
    <property type="entry name" value="UreE_N"/>
    <property type="match status" value="1"/>
</dbReference>
<dbReference type="GO" id="GO:0051082">
    <property type="term" value="F:unfolded protein binding"/>
    <property type="evidence" value="ECO:0007669"/>
    <property type="project" value="UniProtKB-UniRule"/>
</dbReference>
<proteinExistence type="inferred from homology"/>
<dbReference type="InterPro" id="IPR004029">
    <property type="entry name" value="UreE_N"/>
</dbReference>
<sequence length="170" mass="18923">MKIFTRIENQLAAGITAFESVDLSYDDRKRGRLILTCRSGKTAGIQITRGQVLRHGTWLTNDNDEWLQVNAADEAVSTANVSDPTLFARACYHLGNRHVSLQIGTGFLRYQKDYVLDDMLRGLGIEVVHTPAVFEPESGAYAKGHSHSHTDDHEHRHGQSTGHHHGHDGD</sequence>
<evidence type="ECO:0000313" key="9">
    <source>
        <dbReference type="Proteomes" id="UP000644693"/>
    </source>
</evidence>
<name>A0A918XC12_9GAMM</name>
<comment type="function">
    <text evidence="5">Involved in urease metallocenter assembly. Binds nickel. Probably functions as a nickel donor during metallocenter assembly.</text>
</comment>
<dbReference type="RefSeq" id="WP_189474255.1">
    <property type="nucleotide sequence ID" value="NZ_BMYM01000001.1"/>
</dbReference>
<keyword evidence="4 5" id="KW-0143">Chaperone</keyword>
<keyword evidence="9" id="KW-1185">Reference proteome</keyword>
<dbReference type="Gene3D" id="3.30.70.790">
    <property type="entry name" value="UreE, C-terminal domain"/>
    <property type="match status" value="1"/>
</dbReference>
<dbReference type="SMART" id="SM00988">
    <property type="entry name" value="UreE_N"/>
    <property type="match status" value="1"/>
</dbReference>
<feature type="compositionally biased region" description="Basic residues" evidence="6">
    <location>
        <begin position="158"/>
        <end position="170"/>
    </location>
</feature>
<dbReference type="EMBL" id="BMYM01000001">
    <property type="protein sequence ID" value="GHD25595.1"/>
    <property type="molecule type" value="Genomic_DNA"/>
</dbReference>
<dbReference type="GO" id="GO:0005737">
    <property type="term" value="C:cytoplasm"/>
    <property type="evidence" value="ECO:0007669"/>
    <property type="project" value="UniProtKB-SubCell"/>
</dbReference>
<protein>
    <recommendedName>
        <fullName evidence="5">Urease accessory protein UreE</fullName>
    </recommendedName>
</protein>
<dbReference type="InterPro" id="IPR012406">
    <property type="entry name" value="UreE"/>
</dbReference>
<comment type="caution">
    <text evidence="8">The sequence shown here is derived from an EMBL/GenBank/DDBJ whole genome shotgun (WGS) entry which is preliminary data.</text>
</comment>
<dbReference type="Gene3D" id="2.60.260.20">
    <property type="entry name" value="Urease metallochaperone UreE, N-terminal domain"/>
    <property type="match status" value="1"/>
</dbReference>
<evidence type="ECO:0000256" key="5">
    <source>
        <dbReference type="HAMAP-Rule" id="MF_00822"/>
    </source>
</evidence>
<dbReference type="InterPro" id="IPR036118">
    <property type="entry name" value="UreE_N_sf"/>
</dbReference>
<dbReference type="GO" id="GO:0006457">
    <property type="term" value="P:protein folding"/>
    <property type="evidence" value="ECO:0007669"/>
    <property type="project" value="InterPro"/>
</dbReference>
<dbReference type="Proteomes" id="UP000644693">
    <property type="component" value="Unassembled WGS sequence"/>
</dbReference>
<dbReference type="GO" id="GO:0019627">
    <property type="term" value="P:urea metabolic process"/>
    <property type="evidence" value="ECO:0007669"/>
    <property type="project" value="InterPro"/>
</dbReference>
<evidence type="ECO:0000256" key="4">
    <source>
        <dbReference type="ARBA" id="ARBA00023186"/>
    </source>
</evidence>